<sequence length="285" mass="30530">MTEHVEIPPQSQARMPGDEYRMEPAPDYTPRHPGVGKLSGKVALITGGDSGIGRAVAVLFAREGARVAIAYLDEDRDAEETRRIVEEEEGSSALLIRGDLGNRDHARAAVERTVSHFGALDILVNNAAQQFIDEDFANLDEERLRRVLDAGVMSYIYCTQAALPHLKEGAAIINTTSVNAFKGNDSLIAYSTSRGASLALARSMAMNLAEKGIRVNAVAPGPVWTPFIPASMPAGSVEDFGSHTRLGRAAQPWEVATSYLFLASSDGSYFTGQTLHPNGGYVVGA</sequence>
<proteinExistence type="inferred from homology"/>
<comment type="similarity">
    <text evidence="1">Belongs to the short-chain dehydrogenases/reductases (SDR) family.</text>
</comment>
<gene>
    <name evidence="3" type="ORF">ICN82_05300</name>
</gene>
<keyword evidence="4" id="KW-1185">Reference proteome</keyword>
<organism evidence="3 4">
    <name type="scientific">Mangrovicoccus algicola</name>
    <dbReference type="NCBI Taxonomy" id="2771008"/>
    <lineage>
        <taxon>Bacteria</taxon>
        <taxon>Pseudomonadati</taxon>
        <taxon>Pseudomonadota</taxon>
        <taxon>Alphaproteobacteria</taxon>
        <taxon>Rhodobacterales</taxon>
        <taxon>Paracoccaceae</taxon>
        <taxon>Mangrovicoccus</taxon>
    </lineage>
</organism>
<dbReference type="PRINTS" id="PR00081">
    <property type="entry name" value="GDHRDH"/>
</dbReference>
<dbReference type="AlphaFoldDB" id="A0A8J7CJF8"/>
<dbReference type="Gene3D" id="3.40.50.720">
    <property type="entry name" value="NAD(P)-binding Rossmann-like Domain"/>
    <property type="match status" value="1"/>
</dbReference>
<dbReference type="GO" id="GO:0016614">
    <property type="term" value="F:oxidoreductase activity, acting on CH-OH group of donors"/>
    <property type="evidence" value="ECO:0007669"/>
    <property type="project" value="UniProtKB-ARBA"/>
</dbReference>
<evidence type="ECO:0000313" key="4">
    <source>
        <dbReference type="Proteomes" id="UP000609121"/>
    </source>
</evidence>
<protein>
    <submittedName>
        <fullName evidence="3">SDR family oxidoreductase</fullName>
    </submittedName>
</protein>
<dbReference type="PANTHER" id="PTHR48107">
    <property type="entry name" value="NADPH-DEPENDENT ALDEHYDE REDUCTASE-LIKE PROTEIN, CHLOROPLASTIC-RELATED"/>
    <property type="match status" value="1"/>
</dbReference>
<dbReference type="PRINTS" id="PR00080">
    <property type="entry name" value="SDRFAMILY"/>
</dbReference>
<dbReference type="SUPFAM" id="SSF51735">
    <property type="entry name" value="NAD(P)-binding Rossmann-fold domains"/>
    <property type="match status" value="1"/>
</dbReference>
<accession>A0A8J7CJF8</accession>
<dbReference type="RefSeq" id="WP_193180451.1">
    <property type="nucleotide sequence ID" value="NZ_JACVXA010000010.1"/>
</dbReference>
<evidence type="ECO:0000256" key="1">
    <source>
        <dbReference type="ARBA" id="ARBA00006484"/>
    </source>
</evidence>
<dbReference type="Proteomes" id="UP000609121">
    <property type="component" value="Unassembled WGS sequence"/>
</dbReference>
<dbReference type="EMBL" id="JACVXA010000010">
    <property type="protein sequence ID" value="MBE3637621.1"/>
    <property type="molecule type" value="Genomic_DNA"/>
</dbReference>
<keyword evidence="2" id="KW-0560">Oxidoreductase</keyword>
<evidence type="ECO:0000313" key="3">
    <source>
        <dbReference type="EMBL" id="MBE3637621.1"/>
    </source>
</evidence>
<dbReference type="Pfam" id="PF13561">
    <property type="entry name" value="adh_short_C2"/>
    <property type="match status" value="1"/>
</dbReference>
<dbReference type="InterPro" id="IPR036291">
    <property type="entry name" value="NAD(P)-bd_dom_sf"/>
</dbReference>
<comment type="caution">
    <text evidence="3">The sequence shown here is derived from an EMBL/GenBank/DDBJ whole genome shotgun (WGS) entry which is preliminary data.</text>
</comment>
<dbReference type="InterPro" id="IPR002347">
    <property type="entry name" value="SDR_fam"/>
</dbReference>
<evidence type="ECO:0000256" key="2">
    <source>
        <dbReference type="ARBA" id="ARBA00023002"/>
    </source>
</evidence>
<reference evidence="3" key="1">
    <citation type="submission" date="2020-09" db="EMBL/GenBank/DDBJ databases">
        <title>A novel bacterium of genus Mangrovicoccus, isolated from South China Sea.</title>
        <authorList>
            <person name="Huang H."/>
            <person name="Mo K."/>
            <person name="Hu Y."/>
        </authorList>
    </citation>
    <scope>NUCLEOTIDE SEQUENCE</scope>
    <source>
        <strain evidence="3">HB182678</strain>
    </source>
</reference>
<dbReference type="PANTHER" id="PTHR48107:SF16">
    <property type="entry name" value="NADPH-DEPENDENT ALDEHYDE REDUCTASE 1, CHLOROPLASTIC"/>
    <property type="match status" value="1"/>
</dbReference>
<dbReference type="FunFam" id="3.40.50.720:FF:000084">
    <property type="entry name" value="Short-chain dehydrogenase reductase"/>
    <property type="match status" value="1"/>
</dbReference>
<name>A0A8J7CJF8_9RHOB</name>